<dbReference type="SUPFAM" id="SSF53300">
    <property type="entry name" value="vWA-like"/>
    <property type="match status" value="1"/>
</dbReference>
<keyword evidence="4" id="KW-1185">Reference proteome</keyword>
<proteinExistence type="predicted"/>
<evidence type="ECO:0000256" key="2">
    <source>
        <dbReference type="SAM" id="Phobius"/>
    </source>
</evidence>
<keyword evidence="2" id="KW-0472">Membrane</keyword>
<reference evidence="3 4" key="1">
    <citation type="submission" date="2020-08" db="EMBL/GenBank/DDBJ databases">
        <title>Genomic Encyclopedia of Type Strains, Phase III (KMG-III): the genomes of soil and plant-associated and newly described type strains.</title>
        <authorList>
            <person name="Whitman W."/>
        </authorList>
    </citation>
    <scope>NUCLEOTIDE SEQUENCE [LARGE SCALE GENOMIC DNA]</scope>
    <source>
        <strain evidence="3 4">CECT 8075</strain>
    </source>
</reference>
<keyword evidence="2" id="KW-1133">Transmembrane helix</keyword>
<evidence type="ECO:0000256" key="1">
    <source>
        <dbReference type="SAM" id="MobiDB-lite"/>
    </source>
</evidence>
<dbReference type="InterPro" id="IPR036465">
    <property type="entry name" value="vWFA_dom_sf"/>
</dbReference>
<name>A0A7W5DWV3_9BACT</name>
<comment type="caution">
    <text evidence="3">The sequence shown here is derived from an EMBL/GenBank/DDBJ whole genome shotgun (WGS) entry which is preliminary data.</text>
</comment>
<dbReference type="SUPFAM" id="SSF52317">
    <property type="entry name" value="Class I glutamine amidotransferase-like"/>
    <property type="match status" value="1"/>
</dbReference>
<protein>
    <submittedName>
        <fullName evidence="3">Putative membrane protein</fullName>
    </submittedName>
</protein>
<dbReference type="InterPro" id="IPR029062">
    <property type="entry name" value="Class_I_gatase-like"/>
</dbReference>
<feature type="transmembrane region" description="Helical" evidence="2">
    <location>
        <begin position="12"/>
        <end position="30"/>
    </location>
</feature>
<evidence type="ECO:0000313" key="4">
    <source>
        <dbReference type="Proteomes" id="UP000536179"/>
    </source>
</evidence>
<dbReference type="EMBL" id="JACHXU010000005">
    <property type="protein sequence ID" value="MBB3205991.1"/>
    <property type="molecule type" value="Genomic_DNA"/>
</dbReference>
<dbReference type="PANTHER" id="PTHR37947:SF1">
    <property type="entry name" value="BLL2462 PROTEIN"/>
    <property type="match status" value="1"/>
</dbReference>
<dbReference type="Proteomes" id="UP000536179">
    <property type="component" value="Unassembled WGS sequence"/>
</dbReference>
<feature type="region of interest" description="Disordered" evidence="1">
    <location>
        <begin position="686"/>
        <end position="728"/>
    </location>
</feature>
<dbReference type="Gene3D" id="3.40.50.410">
    <property type="entry name" value="von Willebrand factor, type A domain"/>
    <property type="match status" value="1"/>
</dbReference>
<dbReference type="Gene3D" id="3.40.50.880">
    <property type="match status" value="1"/>
</dbReference>
<dbReference type="AlphaFoldDB" id="A0A7W5DWV3"/>
<organism evidence="3 4">
    <name type="scientific">Aporhodopirellula rubra</name>
    <dbReference type="NCBI Taxonomy" id="980271"/>
    <lineage>
        <taxon>Bacteria</taxon>
        <taxon>Pseudomonadati</taxon>
        <taxon>Planctomycetota</taxon>
        <taxon>Planctomycetia</taxon>
        <taxon>Pirellulales</taxon>
        <taxon>Pirellulaceae</taxon>
        <taxon>Aporhodopirellula</taxon>
    </lineage>
</organism>
<dbReference type="RefSeq" id="WP_246419299.1">
    <property type="nucleotide sequence ID" value="NZ_JACHXU010000005.1"/>
</dbReference>
<evidence type="ECO:0000313" key="3">
    <source>
        <dbReference type="EMBL" id="MBB3205991.1"/>
    </source>
</evidence>
<keyword evidence="2" id="KW-0812">Transmembrane</keyword>
<feature type="region of interest" description="Disordered" evidence="1">
    <location>
        <begin position="199"/>
        <end position="228"/>
    </location>
</feature>
<feature type="compositionally biased region" description="Polar residues" evidence="1">
    <location>
        <begin position="199"/>
        <end position="220"/>
    </location>
</feature>
<feature type="compositionally biased region" description="Polar residues" evidence="1">
    <location>
        <begin position="691"/>
        <end position="726"/>
    </location>
</feature>
<dbReference type="PANTHER" id="PTHR37947">
    <property type="entry name" value="BLL2462 PROTEIN"/>
    <property type="match status" value="1"/>
</dbReference>
<sequence length="845" mass="91496">MMRLSYDPIYNSGLAGVLLTAVVIVLLFVITPSGVTRPRRMMLFALRGIAALALVLTMLRPSLVKTDNRPAAATLAIAMDTSRSMTLASGDESAATATNNTEEAADTRWQQQQRILNTLAQNLSGQDEQLNITLYRYDRRGDQVANGRASELSDALAATKQIQPDGVLTDLSVPLESAVAASRGMPLAGIVLLSDGTQTVVPESRSSGNSGTQPTSQNGDGLQGGRRLDPVSSARLVAAIGVPLWTVALGPRAETSRVQDVSVQSLPETYRMFTGNETEVSFEVVSQGYPGTPITLSLEWIDNNGNSRSAATRTMMSDQTSHTEAFRIPIVAPDPGQYQLVVRARPPAGEPNASNDFQLAFVDVRPGGGRVLYLEGTPRLEQMYLRKALGRFPDLELTYRWIPRDTAPRWPASLADDLQSGRFDVVILGDLHSAALGDQQLEQLAESVAAGTALVTLGGERAYGPGGYADSPLAKVLPIKMNGSIAIPPGREIEESLLGQLPGPITLKTSRPHPITTINAGDRNLDWSTLPPMPGANAFPGVKASPGVQVLLEDDRSDPMLIVGEYGQGRVASLAFDSTWVWWRGGSSEFHRRFWRQLMLWLLSREEDNDTELQLEMTRRRFNTSESSLLSGTIVLNENMNQQTGAWSADVVLESGDVRPLGISTNTRAFGDQREAVISAEVFGDAAGPETPQQQNTELSDVTASNDSSPTESPQTNAPLSNTSSMPPGIHRVRVRLGDAANPIVSAELPFQIIDDTRELSAIAADHALLDRMAAITATSGGESFRPDQLDSLIERISTQRRRAERAVIEKWRLGDGPISGWIVFVLFAGCLCSEWTLRRRWGLA</sequence>
<gene>
    <name evidence="3" type="ORF">FHS27_001799</name>
</gene>
<accession>A0A7W5DWV3</accession>